<protein>
    <recommendedName>
        <fullName evidence="3">DUF2642 domain-containing protein</fullName>
    </recommendedName>
</protein>
<evidence type="ECO:0000313" key="2">
    <source>
        <dbReference type="Proteomes" id="UP000321409"/>
    </source>
</evidence>
<dbReference type="Proteomes" id="UP000321409">
    <property type="component" value="Unassembled WGS sequence"/>
</dbReference>
<proteinExistence type="predicted"/>
<evidence type="ECO:0000313" key="1">
    <source>
        <dbReference type="EMBL" id="GEP23539.1"/>
    </source>
</evidence>
<sequence>MTIASKEISNELMNAYKAHKMVMIELKDQKMTGTVAAVNDNQAFINRPGKQVTVINLDDIVKVTVLG</sequence>
<organism evidence="1 2">
    <name type="scientific">Lentilactobacillus diolivorans</name>
    <dbReference type="NCBI Taxonomy" id="179838"/>
    <lineage>
        <taxon>Bacteria</taxon>
        <taxon>Bacillati</taxon>
        <taxon>Bacillota</taxon>
        <taxon>Bacilli</taxon>
        <taxon>Lactobacillales</taxon>
        <taxon>Lactobacillaceae</taxon>
        <taxon>Lentilactobacillus</taxon>
    </lineage>
</organism>
<comment type="caution">
    <text evidence="1">The sequence shown here is derived from an EMBL/GenBank/DDBJ whole genome shotgun (WGS) entry which is preliminary data.</text>
</comment>
<name>A0ABQ0XGI2_9LACO</name>
<reference evidence="1 2" key="1">
    <citation type="submission" date="2019-07" db="EMBL/GenBank/DDBJ databases">
        <title>Whole genome shotgun sequence of Lactobacillus diolivorans NBRC 107869.</title>
        <authorList>
            <person name="Hosoyama A."/>
            <person name="Uohara A."/>
            <person name="Ohji S."/>
            <person name="Ichikawa N."/>
        </authorList>
    </citation>
    <scope>NUCLEOTIDE SEQUENCE [LARGE SCALE GENOMIC DNA]</scope>
    <source>
        <strain evidence="1 2">NBRC 107869</strain>
    </source>
</reference>
<evidence type="ECO:0008006" key="3">
    <source>
        <dbReference type="Google" id="ProtNLM"/>
    </source>
</evidence>
<dbReference type="EMBL" id="BKAB01000013">
    <property type="protein sequence ID" value="GEP23539.1"/>
    <property type="molecule type" value="Genomic_DNA"/>
</dbReference>
<gene>
    <name evidence="1" type="ORF">LDI01_11320</name>
</gene>
<keyword evidence="2" id="KW-1185">Reference proteome</keyword>
<accession>A0ABQ0XGI2</accession>